<organism evidence="2">
    <name type="scientific">viral metagenome</name>
    <dbReference type="NCBI Taxonomy" id="1070528"/>
    <lineage>
        <taxon>unclassified sequences</taxon>
        <taxon>metagenomes</taxon>
        <taxon>organismal metagenomes</taxon>
    </lineage>
</organism>
<keyword evidence="1" id="KW-0812">Transmembrane</keyword>
<proteinExistence type="predicted"/>
<evidence type="ECO:0000313" key="2">
    <source>
        <dbReference type="EMBL" id="QHT32648.1"/>
    </source>
</evidence>
<protein>
    <submittedName>
        <fullName evidence="2">Uncharacterized protein</fullName>
    </submittedName>
</protein>
<evidence type="ECO:0000256" key="1">
    <source>
        <dbReference type="SAM" id="Phobius"/>
    </source>
</evidence>
<keyword evidence="1" id="KW-1133">Transmembrane helix</keyword>
<dbReference type="AlphaFoldDB" id="A0A6C0EUG6"/>
<reference evidence="2" key="1">
    <citation type="journal article" date="2020" name="Nature">
        <title>Giant virus diversity and host interactions through global metagenomics.</title>
        <authorList>
            <person name="Schulz F."/>
            <person name="Roux S."/>
            <person name="Paez-Espino D."/>
            <person name="Jungbluth S."/>
            <person name="Walsh D.A."/>
            <person name="Denef V.J."/>
            <person name="McMahon K.D."/>
            <person name="Konstantinidis K.T."/>
            <person name="Eloe-Fadrosh E.A."/>
            <person name="Kyrpides N.C."/>
            <person name="Woyke T."/>
        </authorList>
    </citation>
    <scope>NUCLEOTIDE SEQUENCE</scope>
    <source>
        <strain evidence="2">GVMAG-M-3300009161-30</strain>
    </source>
</reference>
<accession>A0A6C0EUG6</accession>
<keyword evidence="1" id="KW-0472">Membrane</keyword>
<name>A0A6C0EUG6_9ZZZZ</name>
<sequence>MGSVTNIFVDIINYLKMNYVGILLVVSVITGVIFLFRLKGVHLDNYPPPKLVKVVTIESMSSVGDVGDMNNVGNVSLDSIDDMTNPGESFCKEYVGDSVHLEEACSKLTEKNCKNSSCCGWLNGNKCVAGGPAGPTYKTDDSKERLPISIDSYYYMNKCSGKGCSLLPNE</sequence>
<feature type="transmembrane region" description="Helical" evidence="1">
    <location>
        <begin position="20"/>
        <end position="38"/>
    </location>
</feature>
<dbReference type="EMBL" id="MN738946">
    <property type="protein sequence ID" value="QHT32648.1"/>
    <property type="molecule type" value="Genomic_DNA"/>
</dbReference>